<protein>
    <submittedName>
        <fullName evidence="3">DUF4178 domain-containing protein</fullName>
    </submittedName>
</protein>
<keyword evidence="1" id="KW-0812">Transmembrane</keyword>
<feature type="domain" description="DUF4178" evidence="2">
    <location>
        <begin position="58"/>
        <end position="185"/>
    </location>
</feature>
<dbReference type="InterPro" id="IPR025235">
    <property type="entry name" value="DUF4178"/>
</dbReference>
<keyword evidence="1" id="KW-1133">Transmembrane helix</keyword>
<proteinExistence type="predicted"/>
<evidence type="ECO:0000259" key="2">
    <source>
        <dbReference type="Pfam" id="PF13785"/>
    </source>
</evidence>
<evidence type="ECO:0000313" key="3">
    <source>
        <dbReference type="EMBL" id="RVU05348.1"/>
    </source>
</evidence>
<keyword evidence="1" id="KW-0472">Membrane</keyword>
<gene>
    <name evidence="3" type="ORF">EOE18_08530</name>
</gene>
<dbReference type="EMBL" id="SACO01000005">
    <property type="protein sequence ID" value="RVU05348.1"/>
    <property type="molecule type" value="Genomic_DNA"/>
</dbReference>
<organism evidence="3 4">
    <name type="scientific">Novosphingobium umbonatum</name>
    <dbReference type="NCBI Taxonomy" id="1908524"/>
    <lineage>
        <taxon>Bacteria</taxon>
        <taxon>Pseudomonadati</taxon>
        <taxon>Pseudomonadota</taxon>
        <taxon>Alphaproteobacteria</taxon>
        <taxon>Sphingomonadales</taxon>
        <taxon>Sphingomonadaceae</taxon>
        <taxon>Novosphingobium</taxon>
    </lineage>
</organism>
<dbReference type="OrthoDB" id="228033at2"/>
<dbReference type="RefSeq" id="WP_127708331.1">
    <property type="nucleotide sequence ID" value="NZ_SACO01000005.1"/>
</dbReference>
<keyword evidence="4" id="KW-1185">Reference proteome</keyword>
<reference evidence="3 4" key="1">
    <citation type="submission" date="2019-01" db="EMBL/GenBank/DDBJ databases">
        <authorList>
            <person name="Chen W.-M."/>
        </authorList>
    </citation>
    <scope>NUCLEOTIDE SEQUENCE [LARGE SCALE GENOMIC DNA]</scope>
    <source>
        <strain evidence="3 4">FSY-9</strain>
    </source>
</reference>
<accession>A0A3S2USS7</accession>
<feature type="transmembrane region" description="Helical" evidence="1">
    <location>
        <begin position="395"/>
        <end position="414"/>
    </location>
</feature>
<comment type="caution">
    <text evidence="3">The sequence shown here is derived from an EMBL/GenBank/DDBJ whole genome shotgun (WGS) entry which is preliminary data.</text>
</comment>
<evidence type="ECO:0000313" key="4">
    <source>
        <dbReference type="Proteomes" id="UP000282837"/>
    </source>
</evidence>
<dbReference type="AlphaFoldDB" id="A0A3S2USS7"/>
<dbReference type="Pfam" id="PF13785">
    <property type="entry name" value="DUF4178"/>
    <property type="match status" value="1"/>
</dbReference>
<name>A0A3S2USS7_9SPHN</name>
<evidence type="ECO:0000256" key="1">
    <source>
        <dbReference type="SAM" id="Phobius"/>
    </source>
</evidence>
<sequence length="421" mass="45769">MSRAVTCPCCGGGIEVKAAGYTVSVACQYCGSLLDVAHPDVKVIAEYHQKLARLALPLGSRGALFGTQWEVIGWLAREASGYGWEEYLLFNPYAGYRWLVYSNGHWQFGQMLTAHPKALGDGTYGWASRRFGAEEDGAATITTKAVLGEFYWRVRAGEQVFAESFISGDGQSLSREANGEEVQWTHLVPLPSWRIRSFTRRQGPSSANPPSRFAAWWADFDVADTSLPNMAGIALATVMAANLLLTAMGSPSLSQRGQGQVTVDGAAAAIPIGAITLARPKQFVTIKVESSNFVNQWVDLDYRLVNRQTQAVFTAPAALEYYTGVDSDGTWSEGSHSAETLFEGVPAGQYDVVVEASAHSWNDPTRAAPTYTNPFQTTPDTIGLAFLVEDGGMAWGLWWLVVAGAGLPVLWVALKHWSRTR</sequence>
<dbReference type="Proteomes" id="UP000282837">
    <property type="component" value="Unassembled WGS sequence"/>
</dbReference>